<reference evidence="3 4" key="1">
    <citation type="journal article" date="2020" name="Nat. Commun.">
        <title>Genome of Tripterygium wilfordii and identification of cytochrome P450 involved in triptolide biosynthesis.</title>
        <authorList>
            <person name="Tu L."/>
            <person name="Su P."/>
            <person name="Zhang Z."/>
            <person name="Gao L."/>
            <person name="Wang J."/>
            <person name="Hu T."/>
            <person name="Zhou J."/>
            <person name="Zhang Y."/>
            <person name="Zhao Y."/>
            <person name="Liu Y."/>
            <person name="Song Y."/>
            <person name="Tong Y."/>
            <person name="Lu Y."/>
            <person name="Yang J."/>
            <person name="Xu C."/>
            <person name="Jia M."/>
            <person name="Peters R.J."/>
            <person name="Huang L."/>
            <person name="Gao W."/>
        </authorList>
    </citation>
    <scope>NUCLEOTIDE SEQUENCE [LARGE SCALE GENOMIC DNA]</scope>
    <source>
        <strain evidence="4">cv. XIE 37</strain>
        <tissue evidence="3">Leaf</tissue>
    </source>
</reference>
<dbReference type="InParanoid" id="A0A7J7BXK4"/>
<gene>
    <name evidence="3" type="ORF">HS088_TW23G01018</name>
</gene>
<comment type="caution">
    <text evidence="3">The sequence shown here is derived from an EMBL/GenBank/DDBJ whole genome shotgun (WGS) entry which is preliminary data.</text>
</comment>
<evidence type="ECO:0000256" key="1">
    <source>
        <dbReference type="SAM" id="Coils"/>
    </source>
</evidence>
<dbReference type="GO" id="GO:0008356">
    <property type="term" value="P:asymmetric cell division"/>
    <property type="evidence" value="ECO:0007669"/>
    <property type="project" value="InterPro"/>
</dbReference>
<sequence length="369" mass="41605">MNPIFNDRRSSYISPDNPSVPLRILDVLHQNDDDFEELSMDDGGEGCWVSQYSSPRRISSVLKRCFKGKKSNVAVKNEKRREEVGREGLNDQTTVAVSRSIEGFNGVNPSASVQDESRQCTNEMSFNLGVGCYLLHLIAASKEELNKMMELRGQMEVLVGNVKKELERKETYAYSTTDAQEGPICDDVQLSTQIFGTSYGLRESSTTTVCNQSLKCSSHRQDGCSGEMDQLEVELEAELKLLQLHTASEKRREHPHEDEKSQDTVIETASPRSCGESSGEVVDHVNDAGNGVYEGVCPYELERRLHELLEARQEEHIRKLEAALESANHKIREKEIEVSWWKDTAQLISHHIPETSRLSSQHEPDSCDM</sequence>
<proteinExistence type="predicted"/>
<feature type="coiled-coil region" evidence="1">
    <location>
        <begin position="310"/>
        <end position="337"/>
    </location>
</feature>
<dbReference type="EMBL" id="JAAARO010000023">
    <property type="protein sequence ID" value="KAF5726276.1"/>
    <property type="molecule type" value="Genomic_DNA"/>
</dbReference>
<keyword evidence="1" id="KW-0175">Coiled coil</keyword>
<evidence type="ECO:0000313" key="4">
    <source>
        <dbReference type="Proteomes" id="UP000593562"/>
    </source>
</evidence>
<name>A0A7J7BXK4_TRIWF</name>
<dbReference type="Proteomes" id="UP000593562">
    <property type="component" value="Unassembled WGS sequence"/>
</dbReference>
<feature type="region of interest" description="Disordered" evidence="2">
    <location>
        <begin position="247"/>
        <end position="280"/>
    </location>
</feature>
<organism evidence="3 4">
    <name type="scientific">Tripterygium wilfordii</name>
    <name type="common">Thunder God vine</name>
    <dbReference type="NCBI Taxonomy" id="458696"/>
    <lineage>
        <taxon>Eukaryota</taxon>
        <taxon>Viridiplantae</taxon>
        <taxon>Streptophyta</taxon>
        <taxon>Embryophyta</taxon>
        <taxon>Tracheophyta</taxon>
        <taxon>Spermatophyta</taxon>
        <taxon>Magnoliopsida</taxon>
        <taxon>eudicotyledons</taxon>
        <taxon>Gunneridae</taxon>
        <taxon>Pentapetalae</taxon>
        <taxon>rosids</taxon>
        <taxon>fabids</taxon>
        <taxon>Celastrales</taxon>
        <taxon>Celastraceae</taxon>
        <taxon>Tripterygium</taxon>
    </lineage>
</organism>
<dbReference type="OrthoDB" id="1916242at2759"/>
<feature type="compositionally biased region" description="Basic and acidic residues" evidence="2">
    <location>
        <begin position="247"/>
        <end position="262"/>
    </location>
</feature>
<dbReference type="PANTHER" id="PTHR33476">
    <property type="entry name" value="EMB|CAB62613.1"/>
    <property type="match status" value="1"/>
</dbReference>
<dbReference type="InterPro" id="IPR040348">
    <property type="entry name" value="POLAR-like"/>
</dbReference>
<dbReference type="AlphaFoldDB" id="A0A7J7BXK4"/>
<keyword evidence="4" id="KW-1185">Reference proteome</keyword>
<accession>A0A7J7BXK4</accession>
<dbReference type="PANTHER" id="PTHR33476:SF22">
    <property type="entry name" value="PROTEIN POLAR LOCALIZATION DURING ASYMMETRIC DIVISION AND REDISTRIBUTION"/>
    <property type="match status" value="1"/>
</dbReference>
<evidence type="ECO:0000256" key="2">
    <source>
        <dbReference type="SAM" id="MobiDB-lite"/>
    </source>
</evidence>
<protein>
    <submittedName>
        <fullName evidence="3">Protein POLAR LOCALIZATION DURING ASYMMETRIC DIVISION AND REDISTRIBUTION-like</fullName>
    </submittedName>
</protein>
<evidence type="ECO:0000313" key="3">
    <source>
        <dbReference type="EMBL" id="KAF5726276.1"/>
    </source>
</evidence>